<dbReference type="AlphaFoldDB" id="A0A345K5W9"/>
<keyword evidence="16 20" id="KW-0472">Membrane</keyword>
<protein>
    <recommendedName>
        <fullName evidence="4 20">Cytochrome b</fullName>
    </recommendedName>
</protein>
<dbReference type="CDD" id="cd00284">
    <property type="entry name" value="Cytochrome_b_N"/>
    <property type="match status" value="1"/>
</dbReference>
<geneLocation type="mitochondrion" evidence="23"/>
<evidence type="ECO:0000256" key="19">
    <source>
        <dbReference type="PIRSR" id="PIRSR038885-2"/>
    </source>
</evidence>
<feature type="transmembrane region" description="Helical" evidence="20">
    <location>
        <begin position="112"/>
        <end position="133"/>
    </location>
</feature>
<evidence type="ECO:0000256" key="16">
    <source>
        <dbReference type="ARBA" id="ARBA00023136"/>
    </source>
</evidence>
<keyword evidence="12 20" id="KW-1133">Transmembrane helix</keyword>
<evidence type="ECO:0000256" key="11">
    <source>
        <dbReference type="ARBA" id="ARBA00022982"/>
    </source>
</evidence>
<feature type="transmembrane region" description="Helical" evidence="20">
    <location>
        <begin position="229"/>
        <end position="250"/>
    </location>
</feature>
<dbReference type="GO" id="GO:0046872">
    <property type="term" value="F:metal ion binding"/>
    <property type="evidence" value="ECO:0007669"/>
    <property type="project" value="UniProtKB-UniRule"/>
</dbReference>
<dbReference type="Pfam" id="PF00033">
    <property type="entry name" value="Cytochrome_B"/>
    <property type="match status" value="1"/>
</dbReference>
<dbReference type="InterPro" id="IPR005797">
    <property type="entry name" value="Cyt_b/b6_N"/>
</dbReference>
<keyword evidence="11 20" id="KW-0249">Electron transport</keyword>
<evidence type="ECO:0000256" key="13">
    <source>
        <dbReference type="ARBA" id="ARBA00023004"/>
    </source>
</evidence>
<evidence type="ECO:0000256" key="5">
    <source>
        <dbReference type="ARBA" id="ARBA00022448"/>
    </source>
</evidence>
<sequence length="380" mass="42344">MANLRKTHPLFKIANNAVIDLPTPANISAWWNFGSLLGLCLIAQILTGLFLAMHYTADISTAFSSVAHICRDVNYGWMIRNMHANGASFFFVCIYLHIGRGLYYGSHLNKETWNVGVVLLLLVMMTAFVGYVLPWGQMSFWGATVITNLLSAVPYIGNSLVQWIWGGFSVDNATLTRFFTFHFLLPFVIAAMSMIHLIFLHEAGSNNPTGINSDADKISFHPYFSYKDILGFAALLITLTSLALFSPNLLGDPDNFTPANPLVTPPHIKPEWYFLFAYAILRSIPNKLGGVLALLSSILVLFLVPILQTSKQRSLTFRPLSQILFWTLVADVVILTWIGGMPVEHPYIIVGQIASLIYFSIFLVLVPVAGLVENKIIEWQ</sequence>
<dbReference type="InterPro" id="IPR048260">
    <property type="entry name" value="Cytochrome_b_C_euk/bac"/>
</dbReference>
<dbReference type="InterPro" id="IPR030689">
    <property type="entry name" value="Cytochrome_b"/>
</dbReference>
<feature type="transmembrane region" description="Helical" evidence="20">
    <location>
        <begin position="346"/>
        <end position="372"/>
    </location>
</feature>
<evidence type="ECO:0000256" key="6">
    <source>
        <dbReference type="ARBA" id="ARBA00022617"/>
    </source>
</evidence>
<reference evidence="23" key="1">
    <citation type="submission" date="2017-07" db="EMBL/GenBank/DDBJ databases">
        <title>The complete mitochondrional genome of Cheilopogn pinnatibarbatus.</title>
        <authorList>
            <person name="Qu L."/>
            <person name="Ma C."/>
            <person name="Dong Y."/>
        </authorList>
    </citation>
    <scope>NUCLEOTIDE SEQUENCE</scope>
</reference>
<evidence type="ECO:0000256" key="17">
    <source>
        <dbReference type="ARBA" id="ARBA00061233"/>
    </source>
</evidence>
<dbReference type="FunFam" id="1.20.810.10:FF:000002">
    <property type="entry name" value="Cytochrome b"/>
    <property type="match status" value="1"/>
</dbReference>
<comment type="subcellular location">
    <subcellularLocation>
        <location evidence="2">Mitochondrion inner membrane</location>
        <topology evidence="2">Multi-pass membrane protein</topology>
    </subcellularLocation>
</comment>
<dbReference type="InterPro" id="IPR048259">
    <property type="entry name" value="Cytochrome_b_N_euk/bac"/>
</dbReference>
<evidence type="ECO:0000256" key="15">
    <source>
        <dbReference type="ARBA" id="ARBA00023128"/>
    </source>
</evidence>
<feature type="transmembrane region" description="Helical" evidence="20">
    <location>
        <begin position="288"/>
        <end position="307"/>
    </location>
</feature>
<feature type="transmembrane region" description="Helical" evidence="20">
    <location>
        <begin position="319"/>
        <end position="340"/>
    </location>
</feature>
<evidence type="ECO:0000256" key="1">
    <source>
        <dbReference type="ARBA" id="ARBA00002566"/>
    </source>
</evidence>
<dbReference type="CDD" id="cd00290">
    <property type="entry name" value="cytochrome_b_C"/>
    <property type="match status" value="1"/>
</dbReference>
<evidence type="ECO:0000256" key="12">
    <source>
        <dbReference type="ARBA" id="ARBA00022989"/>
    </source>
</evidence>
<dbReference type="PANTHER" id="PTHR19271">
    <property type="entry name" value="CYTOCHROME B"/>
    <property type="match status" value="1"/>
</dbReference>
<dbReference type="GO" id="GO:0005743">
    <property type="term" value="C:mitochondrial inner membrane"/>
    <property type="evidence" value="ECO:0007669"/>
    <property type="project" value="UniProtKB-SubCell"/>
</dbReference>
<keyword evidence="15 20" id="KW-0496">Mitochondrion</keyword>
<feature type="binding site" description="axial binding residue" evidence="19">
    <location>
        <position position="97"/>
    </location>
    <ligand>
        <name>heme b</name>
        <dbReference type="ChEBI" id="CHEBI:60344"/>
        <label>b566</label>
    </ligand>
    <ligandPart>
        <name>Fe</name>
        <dbReference type="ChEBI" id="CHEBI:18248"/>
    </ligandPart>
</feature>
<evidence type="ECO:0000256" key="10">
    <source>
        <dbReference type="ARBA" id="ARBA00022792"/>
    </source>
</evidence>
<feature type="transmembrane region" description="Helical" evidence="20">
    <location>
        <begin position="178"/>
        <end position="200"/>
    </location>
</feature>
<dbReference type="GeneID" id="37863325"/>
<comment type="subunit">
    <text evidence="3">The cytochrome bc1 complex contains 3 respiratory subunits (MT-CYB, CYC1 and UQCRFS1), 2 core proteins (UQCRC1 and UQCRC2) and probably 6 low-molecular weight proteins.</text>
</comment>
<comment type="cofactor">
    <cofactor evidence="20">
        <name>heme b</name>
        <dbReference type="ChEBI" id="CHEBI:60344"/>
    </cofactor>
    <text evidence="20">Binds 2 heme groups non-covalently.</text>
</comment>
<evidence type="ECO:0000256" key="7">
    <source>
        <dbReference type="ARBA" id="ARBA00022660"/>
    </source>
</evidence>
<dbReference type="GO" id="GO:0045275">
    <property type="term" value="C:respiratory chain complex III"/>
    <property type="evidence" value="ECO:0007669"/>
    <property type="project" value="InterPro"/>
</dbReference>
<gene>
    <name evidence="23" type="primary">CYTB</name>
</gene>
<keyword evidence="6 19" id="KW-0349">Heme</keyword>
<dbReference type="PANTHER" id="PTHR19271:SF16">
    <property type="entry name" value="CYTOCHROME B"/>
    <property type="match status" value="1"/>
</dbReference>
<feature type="binding site" evidence="18">
    <location>
        <position position="201"/>
    </location>
    <ligand>
        <name>a ubiquinone</name>
        <dbReference type="ChEBI" id="CHEBI:16389"/>
    </ligand>
</feature>
<keyword evidence="7 20" id="KW-0679">Respiratory chain</keyword>
<feature type="domain" description="Cytochrome b/b6 N-terminal region profile" evidence="21">
    <location>
        <begin position="1"/>
        <end position="209"/>
    </location>
</feature>
<comment type="cofactor">
    <cofactor evidence="19">
        <name>heme</name>
        <dbReference type="ChEBI" id="CHEBI:30413"/>
    </cofactor>
    <text evidence="19">Binds 2 heme groups non-covalently.</text>
</comment>
<proteinExistence type="inferred from homology"/>
<dbReference type="InterPro" id="IPR036150">
    <property type="entry name" value="Cyt_b/b6_C_sf"/>
</dbReference>
<feature type="transmembrane region" description="Helical" evidence="20">
    <location>
        <begin position="87"/>
        <end position="106"/>
    </location>
</feature>
<dbReference type="SUPFAM" id="SSF81648">
    <property type="entry name" value="a domain/subunit of cytochrome bc1 complex (Ubiquinol-cytochrome c reductase)"/>
    <property type="match status" value="1"/>
</dbReference>
<dbReference type="GO" id="GO:0008121">
    <property type="term" value="F:quinol-cytochrome-c reductase activity"/>
    <property type="evidence" value="ECO:0007669"/>
    <property type="project" value="InterPro"/>
</dbReference>
<evidence type="ECO:0000313" key="23">
    <source>
        <dbReference type="EMBL" id="AXH38261.1"/>
    </source>
</evidence>
<dbReference type="GO" id="GO:0006122">
    <property type="term" value="P:mitochondrial electron transport, ubiquinol to cytochrome c"/>
    <property type="evidence" value="ECO:0007669"/>
    <property type="project" value="TreeGrafter"/>
</dbReference>
<keyword evidence="10" id="KW-0999">Mitochondrion inner membrane</keyword>
<keyword evidence="13 19" id="KW-0408">Iron</keyword>
<feature type="transmembrane region" description="Helical" evidence="20">
    <location>
        <begin position="145"/>
        <end position="166"/>
    </location>
</feature>
<dbReference type="CTD" id="4519"/>
<evidence type="ECO:0000256" key="20">
    <source>
        <dbReference type="RuleBase" id="RU362117"/>
    </source>
</evidence>
<organism evidence="23">
    <name type="scientific">Cheilopogon pinnatibarbatus</name>
    <name type="common">Bennett's flyingfish</name>
    <dbReference type="NCBI Taxonomy" id="307590"/>
    <lineage>
        <taxon>Eukaryota</taxon>
        <taxon>Metazoa</taxon>
        <taxon>Chordata</taxon>
        <taxon>Craniata</taxon>
        <taxon>Vertebrata</taxon>
        <taxon>Euteleostomi</taxon>
        <taxon>Actinopterygii</taxon>
        <taxon>Neopterygii</taxon>
        <taxon>Teleostei</taxon>
        <taxon>Neoteleostei</taxon>
        <taxon>Acanthomorphata</taxon>
        <taxon>Ovalentaria</taxon>
        <taxon>Atherinomorphae</taxon>
        <taxon>Beloniformes</taxon>
        <taxon>Exocoetidae</taxon>
        <taxon>Cheilopogon</taxon>
    </lineage>
</organism>
<feature type="domain" description="Cytochrome b/b6 C-terminal region profile" evidence="22">
    <location>
        <begin position="210"/>
        <end position="380"/>
    </location>
</feature>
<dbReference type="RefSeq" id="YP_009513871.1">
    <property type="nucleotide sequence ID" value="NC_039356.1"/>
</dbReference>
<evidence type="ECO:0000259" key="21">
    <source>
        <dbReference type="PROSITE" id="PS51002"/>
    </source>
</evidence>
<feature type="transmembrane region" description="Helical" evidence="20">
    <location>
        <begin position="30"/>
        <end position="52"/>
    </location>
</feature>
<feature type="binding site" description="axial binding residue" evidence="19">
    <location>
        <position position="182"/>
    </location>
    <ligand>
        <name>heme b</name>
        <dbReference type="ChEBI" id="CHEBI:60344"/>
        <label>b562</label>
    </ligand>
    <ligandPart>
        <name>Fe</name>
        <dbReference type="ChEBI" id="CHEBI:18248"/>
    </ligandPart>
</feature>
<dbReference type="PROSITE" id="PS51002">
    <property type="entry name" value="CYTB_NTER"/>
    <property type="match status" value="1"/>
</dbReference>
<evidence type="ECO:0000256" key="2">
    <source>
        <dbReference type="ARBA" id="ARBA00004448"/>
    </source>
</evidence>
<dbReference type="InterPro" id="IPR016174">
    <property type="entry name" value="Di-haem_cyt_TM"/>
</dbReference>
<evidence type="ECO:0000256" key="14">
    <source>
        <dbReference type="ARBA" id="ARBA00023075"/>
    </source>
</evidence>
<accession>A0A345K5W9</accession>
<evidence type="ECO:0000256" key="4">
    <source>
        <dbReference type="ARBA" id="ARBA00013531"/>
    </source>
</evidence>
<dbReference type="PROSITE" id="PS51003">
    <property type="entry name" value="CYTB_CTER"/>
    <property type="match status" value="1"/>
</dbReference>
<evidence type="ECO:0000256" key="3">
    <source>
        <dbReference type="ARBA" id="ARBA00011660"/>
    </source>
</evidence>
<dbReference type="Pfam" id="PF00032">
    <property type="entry name" value="Cytochrom_B_C"/>
    <property type="match status" value="1"/>
</dbReference>
<keyword evidence="5 20" id="KW-0813">Transport</keyword>
<evidence type="ECO:0000256" key="9">
    <source>
        <dbReference type="ARBA" id="ARBA00022723"/>
    </source>
</evidence>
<dbReference type="InterPro" id="IPR005798">
    <property type="entry name" value="Cyt_b/b6_C"/>
</dbReference>
<dbReference type="GO" id="GO:0016491">
    <property type="term" value="F:oxidoreductase activity"/>
    <property type="evidence" value="ECO:0007669"/>
    <property type="project" value="UniProtKB-UniRule"/>
</dbReference>
<feature type="binding site" description="axial binding residue" evidence="19">
    <location>
        <position position="196"/>
    </location>
    <ligand>
        <name>heme b</name>
        <dbReference type="ChEBI" id="CHEBI:60344"/>
        <label>b566</label>
    </ligand>
    <ligandPart>
        <name>Fe</name>
        <dbReference type="ChEBI" id="CHEBI:18248"/>
    </ligandPart>
</feature>
<evidence type="ECO:0000256" key="18">
    <source>
        <dbReference type="PIRSR" id="PIRSR038885-1"/>
    </source>
</evidence>
<evidence type="ECO:0000256" key="8">
    <source>
        <dbReference type="ARBA" id="ARBA00022692"/>
    </source>
</evidence>
<keyword evidence="14" id="KW-0830">Ubiquinone</keyword>
<dbReference type="Gene3D" id="1.20.810.10">
    <property type="entry name" value="Cytochrome Bc1 Complex, Chain C"/>
    <property type="match status" value="1"/>
</dbReference>
<evidence type="ECO:0000259" key="22">
    <source>
        <dbReference type="PROSITE" id="PS51003"/>
    </source>
</evidence>
<dbReference type="PIRSF" id="PIRSF038885">
    <property type="entry name" value="COB"/>
    <property type="match status" value="1"/>
</dbReference>
<feature type="binding site" description="axial binding residue" evidence="19">
    <location>
        <position position="83"/>
    </location>
    <ligand>
        <name>heme b</name>
        <dbReference type="ChEBI" id="CHEBI:60344"/>
        <label>b562</label>
    </ligand>
    <ligandPart>
        <name>Fe</name>
        <dbReference type="ChEBI" id="CHEBI:18248"/>
    </ligandPart>
</feature>
<name>A0A345K5W9_CHEPI</name>
<keyword evidence="9 19" id="KW-0479">Metal-binding</keyword>
<comment type="function">
    <text evidence="1 20">Component of the ubiquinol-cytochrome c reductase complex (complex III or cytochrome b-c1 complex) that is part of the mitochondrial respiratory chain. The b-c1 complex mediates electron transfer from ubiquinol to cytochrome c. Contributes to the generation of a proton gradient across the mitochondrial membrane that is then used for ATP synthesis.</text>
</comment>
<dbReference type="InterPro" id="IPR027387">
    <property type="entry name" value="Cytb/b6-like_sf"/>
</dbReference>
<dbReference type="SUPFAM" id="SSF81342">
    <property type="entry name" value="Transmembrane di-heme cytochromes"/>
    <property type="match status" value="1"/>
</dbReference>
<comment type="similarity">
    <text evidence="17 20">Belongs to the cytochrome b family.</text>
</comment>
<dbReference type="EMBL" id="MF578940">
    <property type="protein sequence ID" value="AXH38261.1"/>
    <property type="molecule type" value="Genomic_DNA"/>
</dbReference>
<keyword evidence="8 20" id="KW-0812">Transmembrane</keyword>